<feature type="compositionally biased region" description="Polar residues" evidence="1">
    <location>
        <begin position="376"/>
        <end position="386"/>
    </location>
</feature>
<dbReference type="Gene3D" id="3.10.590.10">
    <property type="entry name" value="ph1033 like domains"/>
    <property type="match status" value="1"/>
</dbReference>
<dbReference type="AlphaFoldDB" id="A0A3N4KQX9"/>
<feature type="compositionally biased region" description="Basic and acidic residues" evidence="1">
    <location>
        <begin position="331"/>
        <end position="340"/>
    </location>
</feature>
<gene>
    <name evidence="3" type="ORF">P167DRAFT_488650</name>
</gene>
<feature type="compositionally biased region" description="Basic and acidic residues" evidence="1">
    <location>
        <begin position="387"/>
        <end position="478"/>
    </location>
</feature>
<feature type="compositionally biased region" description="Polar residues" evidence="1">
    <location>
        <begin position="242"/>
        <end position="253"/>
    </location>
</feature>
<feature type="compositionally biased region" description="Basic and acidic residues" evidence="1">
    <location>
        <begin position="42"/>
        <end position="57"/>
    </location>
</feature>
<feature type="compositionally biased region" description="Basic and acidic residues" evidence="1">
    <location>
        <begin position="307"/>
        <end position="324"/>
    </location>
</feature>
<feature type="compositionally biased region" description="Basic and acidic residues" evidence="1">
    <location>
        <begin position="809"/>
        <end position="840"/>
    </location>
</feature>
<feature type="compositionally biased region" description="Polar residues" evidence="1">
    <location>
        <begin position="116"/>
        <end position="128"/>
    </location>
</feature>
<sequence length="1086" mass="123397">MPPEGRISSRRSLEERMDYLPPRQTRSYHQYNNSSQGYSRSRSIDNRAKQHSHREQEQLEYDDSTPAGFNMEDIYEEQQKNEGPNKNLEDRISNSMPDQDYNGDASPGANEDIDQNESNSTNGNQRILGSSKEDVQSTLNNEMAGDNQKSGYLGLNTNQNGGMSRGSADKETSPTTSKDSSAASKDVDPNELRQKVLESLAEKKKKAAVFMNQEKEGTGKLDPSPEIKTVSAASNGDHASGVENSQRKGSASNPERDAAVNALLAEAMCSVKPSSGKSDTTSTEPSKAGLRSPIEDSFDPAPRKKHYPDDLKLATKSTGNEHHKNASPRTGPDHDPDSSRRSSFGGQYFPSNRNEKQYRGRNASREDYKEGHGGSFSRTPTSATRSEFSRGPRYEHEERDRRDGSRQDVRHRYEDPPLSAKELRHPGEKISPSDREGRRSDSDHRGHYAEEEEKVRGRRDDQLYKIPEAPRDESRDPYSRALRHQQTAWHGQDLGIEASYLARPPSHYLPPRDDPRVIRPPETDYAALYYRDLAEWLDITGYHDFHHRQMILVRHRDNRALEERRLAIEDDPEASRGYMARSQTIAPRDDDIRRVRASSAYAMPPPSGIPSRDERELSVRAHEGVPLRAPSRAAMYPPIPRDERPRYTDEFRASPPGDAGNLKRRISFREDDYEDQSRPTGKSARLSYEASHRTPQSEEYINNEAFGAHNKGFSSARSGHTEPADNRHPSRRIKEERFEDTEDEASAVRQSLSKRIAASRGREASPPALLESRIRKPSPSRRVYENDSRKEGFVKRDHEDGATGQPNKFHREDGRPQRKTFDKEHRTPEQSPRFQKEFQKPGRAASGKFVPRDEFRKPFQPRRFSDESHPGGNIGRRPSFEDFKKKPYGRGRGRGGGGFHKEFHPSTRHENKEFYADTMDVDRRPEHTIDTRGNDTRYFVVKSFNHDNVTMAQKDELWATQKKNSEIFDEAFKTSRDVILVFSVNKSGKFQGYARMESAPGTASVPIWAKNLLWESSGPFRIRWITICDISFHRVAHLTNRLNEDQPVLIGRDGQEIDTDCGAALCKLIDESAAFRRSYTDNGAGN</sequence>
<feature type="compositionally biased region" description="Polar residues" evidence="1">
    <location>
        <begin position="24"/>
        <end position="41"/>
    </location>
</feature>
<feature type="compositionally biased region" description="Basic and acidic residues" evidence="1">
    <location>
        <begin position="611"/>
        <end position="625"/>
    </location>
</feature>
<dbReference type="STRING" id="1392247.A0A3N4KQX9"/>
<dbReference type="GO" id="GO:0000381">
    <property type="term" value="P:regulation of alternative mRNA splicing, via spliceosome"/>
    <property type="evidence" value="ECO:0007669"/>
    <property type="project" value="TreeGrafter"/>
</dbReference>
<dbReference type="GO" id="GO:1990247">
    <property type="term" value="F:N6-methyladenosine-containing RNA reader activity"/>
    <property type="evidence" value="ECO:0007669"/>
    <property type="project" value="TreeGrafter"/>
</dbReference>
<evidence type="ECO:0000313" key="4">
    <source>
        <dbReference type="Proteomes" id="UP000277580"/>
    </source>
</evidence>
<feature type="compositionally biased region" description="Basic and acidic residues" evidence="1">
    <location>
        <begin position="850"/>
        <end position="869"/>
    </location>
</feature>
<feature type="compositionally biased region" description="Basic and acidic residues" evidence="1">
    <location>
        <begin position="719"/>
        <end position="737"/>
    </location>
</feature>
<feature type="region of interest" description="Disordered" evidence="1">
    <location>
        <begin position="1"/>
        <end position="193"/>
    </location>
</feature>
<keyword evidence="4" id="KW-1185">Reference proteome</keyword>
<feature type="domain" description="YTH" evidence="2">
    <location>
        <begin position="936"/>
        <end position="1069"/>
    </location>
</feature>
<feature type="compositionally biased region" description="Basic and acidic residues" evidence="1">
    <location>
        <begin position="353"/>
        <end position="372"/>
    </location>
</feature>
<evidence type="ECO:0000313" key="3">
    <source>
        <dbReference type="EMBL" id="RPB11898.1"/>
    </source>
</evidence>
<dbReference type="PROSITE" id="PS50882">
    <property type="entry name" value="YTH"/>
    <property type="match status" value="1"/>
</dbReference>
<name>A0A3N4KQX9_9PEZI</name>
<dbReference type="Pfam" id="PF04146">
    <property type="entry name" value="YTH"/>
    <property type="match status" value="1"/>
</dbReference>
<proteinExistence type="predicted"/>
<dbReference type="EMBL" id="ML119132">
    <property type="protein sequence ID" value="RPB11898.1"/>
    <property type="molecule type" value="Genomic_DNA"/>
</dbReference>
<feature type="compositionally biased region" description="Basic and acidic residues" evidence="1">
    <location>
        <begin position="213"/>
        <end position="225"/>
    </location>
</feature>
<dbReference type="OrthoDB" id="6103986at2759"/>
<dbReference type="InParanoid" id="A0A3N4KQX9"/>
<feature type="region of interest" description="Disordered" evidence="1">
    <location>
        <begin position="208"/>
        <end position="489"/>
    </location>
</feature>
<reference evidence="3 4" key="1">
    <citation type="journal article" date="2018" name="Nat. Ecol. Evol.">
        <title>Pezizomycetes genomes reveal the molecular basis of ectomycorrhizal truffle lifestyle.</title>
        <authorList>
            <person name="Murat C."/>
            <person name="Payen T."/>
            <person name="Noel B."/>
            <person name="Kuo A."/>
            <person name="Morin E."/>
            <person name="Chen J."/>
            <person name="Kohler A."/>
            <person name="Krizsan K."/>
            <person name="Balestrini R."/>
            <person name="Da Silva C."/>
            <person name="Montanini B."/>
            <person name="Hainaut M."/>
            <person name="Levati E."/>
            <person name="Barry K.W."/>
            <person name="Belfiori B."/>
            <person name="Cichocki N."/>
            <person name="Clum A."/>
            <person name="Dockter R.B."/>
            <person name="Fauchery L."/>
            <person name="Guy J."/>
            <person name="Iotti M."/>
            <person name="Le Tacon F."/>
            <person name="Lindquist E.A."/>
            <person name="Lipzen A."/>
            <person name="Malagnac F."/>
            <person name="Mello A."/>
            <person name="Molinier V."/>
            <person name="Miyauchi S."/>
            <person name="Poulain J."/>
            <person name="Riccioni C."/>
            <person name="Rubini A."/>
            <person name="Sitrit Y."/>
            <person name="Splivallo R."/>
            <person name="Traeger S."/>
            <person name="Wang M."/>
            <person name="Zifcakova L."/>
            <person name="Wipf D."/>
            <person name="Zambonelli A."/>
            <person name="Paolocci F."/>
            <person name="Nowrousian M."/>
            <person name="Ottonello S."/>
            <person name="Baldrian P."/>
            <person name="Spatafora J.W."/>
            <person name="Henrissat B."/>
            <person name="Nagy L.G."/>
            <person name="Aury J.M."/>
            <person name="Wincker P."/>
            <person name="Grigoriev I.V."/>
            <person name="Bonfante P."/>
            <person name="Martin F.M."/>
        </authorList>
    </citation>
    <scope>NUCLEOTIDE SEQUENCE [LARGE SCALE GENOMIC DNA]</scope>
    <source>
        <strain evidence="3 4">CCBAS932</strain>
    </source>
</reference>
<dbReference type="PANTHER" id="PTHR12357:SF3">
    <property type="entry name" value="YTH DOMAIN-CONTAINING PROTEIN 1"/>
    <property type="match status" value="1"/>
</dbReference>
<dbReference type="GO" id="GO:0003729">
    <property type="term" value="F:mRNA binding"/>
    <property type="evidence" value="ECO:0007669"/>
    <property type="project" value="TreeGrafter"/>
</dbReference>
<dbReference type="CDD" id="cd21134">
    <property type="entry name" value="YTH"/>
    <property type="match status" value="1"/>
</dbReference>
<feature type="compositionally biased region" description="Polar residues" evidence="1">
    <location>
        <begin position="136"/>
        <end position="162"/>
    </location>
</feature>
<accession>A0A3N4KQX9</accession>
<dbReference type="GO" id="GO:0005654">
    <property type="term" value="C:nucleoplasm"/>
    <property type="evidence" value="ECO:0007669"/>
    <property type="project" value="TreeGrafter"/>
</dbReference>
<feature type="region of interest" description="Disordered" evidence="1">
    <location>
        <begin position="599"/>
        <end position="907"/>
    </location>
</feature>
<protein>
    <recommendedName>
        <fullName evidence="2">YTH domain-containing protein</fullName>
    </recommendedName>
</protein>
<dbReference type="InterPro" id="IPR045168">
    <property type="entry name" value="YTH_prot"/>
</dbReference>
<dbReference type="GO" id="GO:0000398">
    <property type="term" value="P:mRNA splicing, via spliceosome"/>
    <property type="evidence" value="ECO:0007669"/>
    <property type="project" value="TreeGrafter"/>
</dbReference>
<dbReference type="InterPro" id="IPR007275">
    <property type="entry name" value="YTH_domain"/>
</dbReference>
<feature type="compositionally biased region" description="Polar residues" evidence="1">
    <location>
        <begin position="272"/>
        <end position="285"/>
    </location>
</feature>
<organism evidence="3 4">
    <name type="scientific">Morchella conica CCBAS932</name>
    <dbReference type="NCBI Taxonomy" id="1392247"/>
    <lineage>
        <taxon>Eukaryota</taxon>
        <taxon>Fungi</taxon>
        <taxon>Dikarya</taxon>
        <taxon>Ascomycota</taxon>
        <taxon>Pezizomycotina</taxon>
        <taxon>Pezizomycetes</taxon>
        <taxon>Pezizales</taxon>
        <taxon>Morchellaceae</taxon>
        <taxon>Morchella</taxon>
    </lineage>
</organism>
<evidence type="ECO:0000259" key="2">
    <source>
        <dbReference type="PROSITE" id="PS50882"/>
    </source>
</evidence>
<dbReference type="Proteomes" id="UP000277580">
    <property type="component" value="Unassembled WGS sequence"/>
</dbReference>
<evidence type="ECO:0000256" key="1">
    <source>
        <dbReference type="SAM" id="MobiDB-lite"/>
    </source>
</evidence>
<dbReference type="PANTHER" id="PTHR12357">
    <property type="entry name" value="YTH YT521-B HOMOLOGY DOMAIN-CONTAINING"/>
    <property type="match status" value="1"/>
</dbReference>
<feature type="compositionally biased region" description="Basic and acidic residues" evidence="1">
    <location>
        <begin position="640"/>
        <end position="652"/>
    </location>
</feature>
<feature type="compositionally biased region" description="Low complexity" evidence="1">
    <location>
        <begin position="173"/>
        <end position="184"/>
    </location>
</feature>
<feature type="compositionally biased region" description="Basic and acidic residues" evidence="1">
    <location>
        <begin position="782"/>
        <end position="801"/>
    </location>
</feature>